<evidence type="ECO:0000313" key="1">
    <source>
        <dbReference type="EMBL" id="KAF0046187.1"/>
    </source>
</evidence>
<evidence type="ECO:0000313" key="2">
    <source>
        <dbReference type="Proteomes" id="UP000438429"/>
    </source>
</evidence>
<organism evidence="1 2">
    <name type="scientific">Scophthalmus maximus</name>
    <name type="common">Turbot</name>
    <name type="synonym">Psetta maxima</name>
    <dbReference type="NCBI Taxonomy" id="52904"/>
    <lineage>
        <taxon>Eukaryota</taxon>
        <taxon>Metazoa</taxon>
        <taxon>Chordata</taxon>
        <taxon>Craniata</taxon>
        <taxon>Vertebrata</taxon>
        <taxon>Euteleostomi</taxon>
        <taxon>Actinopterygii</taxon>
        <taxon>Neopterygii</taxon>
        <taxon>Teleostei</taxon>
        <taxon>Neoteleostei</taxon>
        <taxon>Acanthomorphata</taxon>
        <taxon>Carangaria</taxon>
        <taxon>Pleuronectiformes</taxon>
        <taxon>Pleuronectoidei</taxon>
        <taxon>Scophthalmidae</taxon>
        <taxon>Scophthalmus</taxon>
    </lineage>
</organism>
<gene>
    <name evidence="1" type="ORF">F2P81_002716</name>
</gene>
<reference evidence="1 2" key="1">
    <citation type="submission" date="2019-06" db="EMBL/GenBank/DDBJ databases">
        <title>Draft genomes of female and male turbot (Scophthalmus maximus).</title>
        <authorList>
            <person name="Xu H."/>
            <person name="Xu X.-W."/>
            <person name="Shao C."/>
            <person name="Chen S."/>
        </authorList>
    </citation>
    <scope>NUCLEOTIDE SEQUENCE [LARGE SCALE GENOMIC DNA]</scope>
    <source>
        <strain evidence="1">Ysfricsl-2016a</strain>
        <tissue evidence="1">Blood</tissue>
    </source>
</reference>
<dbReference type="AlphaFoldDB" id="A0A6A4THL1"/>
<dbReference type="EMBL" id="VEVO01000002">
    <property type="protein sequence ID" value="KAF0046187.1"/>
    <property type="molecule type" value="Genomic_DNA"/>
</dbReference>
<name>A0A6A4THL1_SCOMX</name>
<comment type="caution">
    <text evidence="1">The sequence shown here is derived from an EMBL/GenBank/DDBJ whole genome shotgun (WGS) entry which is preliminary data.</text>
</comment>
<sequence>MRANTSEEDEDVQSLMLLLCPLHAEIGYEQTDALFSSQSAAVHQLSSAKQGRDRFVKGQNQMEHFQIKVQRSMFYQGSVPCLKPCGIHITGSVPCLKPSGIDITGSVPCLKPSGIDITGSVPCLKPSGIDITGSVPCLKPSGR</sequence>
<accession>A0A6A4THL1</accession>
<proteinExistence type="predicted"/>
<dbReference type="Proteomes" id="UP000438429">
    <property type="component" value="Unassembled WGS sequence"/>
</dbReference>
<protein>
    <submittedName>
        <fullName evidence="1">Uncharacterized protein</fullName>
    </submittedName>
</protein>